<dbReference type="AlphaFoldDB" id="A0A2P2QH39"/>
<proteinExistence type="predicted"/>
<evidence type="ECO:0000256" key="1">
    <source>
        <dbReference type="SAM" id="MobiDB-lite"/>
    </source>
</evidence>
<reference evidence="2" key="1">
    <citation type="submission" date="2018-02" db="EMBL/GenBank/DDBJ databases">
        <title>Rhizophora mucronata_Transcriptome.</title>
        <authorList>
            <person name="Meera S.P."/>
            <person name="Sreeshan A."/>
            <person name="Augustine A."/>
        </authorList>
    </citation>
    <scope>NUCLEOTIDE SEQUENCE</scope>
    <source>
        <tissue evidence="2">Leaf</tissue>
    </source>
</reference>
<feature type="region of interest" description="Disordered" evidence="1">
    <location>
        <begin position="1"/>
        <end position="44"/>
    </location>
</feature>
<accession>A0A2P2QH39</accession>
<dbReference type="EMBL" id="GGEC01085731">
    <property type="protein sequence ID" value="MBX66215.1"/>
    <property type="molecule type" value="Transcribed_RNA"/>
</dbReference>
<name>A0A2P2QH39_RHIMU</name>
<sequence>MKKKGPNKGGTDKQRGETQTMKPILSIAPSKFPIKGLLHTQQTS</sequence>
<organism evidence="2">
    <name type="scientific">Rhizophora mucronata</name>
    <name type="common">Asiatic mangrove</name>
    <dbReference type="NCBI Taxonomy" id="61149"/>
    <lineage>
        <taxon>Eukaryota</taxon>
        <taxon>Viridiplantae</taxon>
        <taxon>Streptophyta</taxon>
        <taxon>Embryophyta</taxon>
        <taxon>Tracheophyta</taxon>
        <taxon>Spermatophyta</taxon>
        <taxon>Magnoliopsida</taxon>
        <taxon>eudicotyledons</taxon>
        <taxon>Gunneridae</taxon>
        <taxon>Pentapetalae</taxon>
        <taxon>rosids</taxon>
        <taxon>fabids</taxon>
        <taxon>Malpighiales</taxon>
        <taxon>Rhizophoraceae</taxon>
        <taxon>Rhizophora</taxon>
    </lineage>
</organism>
<evidence type="ECO:0000313" key="2">
    <source>
        <dbReference type="EMBL" id="MBX66215.1"/>
    </source>
</evidence>
<protein>
    <submittedName>
        <fullName evidence="2">Uncharacterized protein</fullName>
    </submittedName>
</protein>